<organism evidence="1 2">
    <name type="scientific">Sphingomicrobium sediminis</name>
    <dbReference type="NCBI Taxonomy" id="2950949"/>
    <lineage>
        <taxon>Bacteria</taxon>
        <taxon>Pseudomonadati</taxon>
        <taxon>Pseudomonadota</taxon>
        <taxon>Alphaproteobacteria</taxon>
        <taxon>Sphingomonadales</taxon>
        <taxon>Sphingomonadaceae</taxon>
        <taxon>Sphingomicrobium</taxon>
    </lineage>
</organism>
<dbReference type="AlphaFoldDB" id="A0A9X2EL68"/>
<dbReference type="SUPFAM" id="SSF102588">
    <property type="entry name" value="LmbE-like"/>
    <property type="match status" value="1"/>
</dbReference>
<sequence>MGEPRRILAVGAHPDDLELGCGGTLAKLAASGARIRAIVLSRGERGLPSGSNLDRLDETCRALGLLGVQDVVTADFPDTRFAEALTDMIAFLESEIRSFVPERLYTMDDGDRHQDHRTVHRASLVAARSVPQVLTYETPSSGADFVPHYFEELGRWLDVKLEAIAAHESQRHREYMHPDRLRAAAMFRGQQAGTGPSEGYAVMKLVA</sequence>
<dbReference type="InterPro" id="IPR024078">
    <property type="entry name" value="LmbE-like_dom_sf"/>
</dbReference>
<dbReference type="Proteomes" id="UP001155128">
    <property type="component" value="Unassembled WGS sequence"/>
</dbReference>
<gene>
    <name evidence="1" type="ORF">NDO55_06485</name>
</gene>
<evidence type="ECO:0000313" key="1">
    <source>
        <dbReference type="EMBL" id="MCM8557462.1"/>
    </source>
</evidence>
<dbReference type="PANTHER" id="PTHR12993:SF30">
    <property type="entry name" value="N-ACETYL-ALPHA-D-GLUCOSAMINYL L-MALATE DEACETYLASE 1"/>
    <property type="match status" value="1"/>
</dbReference>
<dbReference type="PANTHER" id="PTHR12993">
    <property type="entry name" value="N-ACETYLGLUCOSAMINYL-PHOSPHATIDYLINOSITOL DE-N-ACETYLASE-RELATED"/>
    <property type="match status" value="1"/>
</dbReference>
<dbReference type="RefSeq" id="WP_252113533.1">
    <property type="nucleotide sequence ID" value="NZ_JAMSHT010000001.1"/>
</dbReference>
<keyword evidence="2" id="KW-1185">Reference proteome</keyword>
<name>A0A9X2EL68_9SPHN</name>
<dbReference type="Pfam" id="PF02585">
    <property type="entry name" value="PIG-L"/>
    <property type="match status" value="1"/>
</dbReference>
<accession>A0A9X2EL68</accession>
<comment type="caution">
    <text evidence="1">The sequence shown here is derived from an EMBL/GenBank/DDBJ whole genome shotgun (WGS) entry which is preliminary data.</text>
</comment>
<evidence type="ECO:0000313" key="2">
    <source>
        <dbReference type="Proteomes" id="UP001155128"/>
    </source>
</evidence>
<protein>
    <submittedName>
        <fullName evidence="1">PIG-L family deacetylase</fullName>
    </submittedName>
</protein>
<proteinExistence type="predicted"/>
<dbReference type="InterPro" id="IPR003737">
    <property type="entry name" value="GlcNAc_PI_deacetylase-related"/>
</dbReference>
<reference evidence="1" key="1">
    <citation type="submission" date="2022-06" db="EMBL/GenBank/DDBJ databases">
        <title>Sphingomicrobium sedimins sp. nov., a marine bacterium isolated from tidal flat.</title>
        <authorList>
            <person name="Kim C.-H."/>
            <person name="Yoo Y."/>
            <person name="Kim J.-J."/>
        </authorList>
    </citation>
    <scope>NUCLEOTIDE SEQUENCE</scope>
    <source>
        <strain evidence="1">GRR-S6-50</strain>
    </source>
</reference>
<dbReference type="Gene3D" id="3.40.50.10320">
    <property type="entry name" value="LmbE-like"/>
    <property type="match status" value="1"/>
</dbReference>
<dbReference type="EMBL" id="JAMSHT010000001">
    <property type="protein sequence ID" value="MCM8557462.1"/>
    <property type="molecule type" value="Genomic_DNA"/>
</dbReference>
<dbReference type="GO" id="GO:0016811">
    <property type="term" value="F:hydrolase activity, acting on carbon-nitrogen (but not peptide) bonds, in linear amides"/>
    <property type="evidence" value="ECO:0007669"/>
    <property type="project" value="TreeGrafter"/>
</dbReference>